<accession>A0ABQ0C978</accession>
<protein>
    <submittedName>
        <fullName evidence="1">Uncharacterized protein</fullName>
    </submittedName>
</protein>
<dbReference type="RefSeq" id="WP_420905122.1">
    <property type="nucleotide sequence ID" value="NZ_BAAFGK010000004.1"/>
</dbReference>
<comment type="caution">
    <text evidence="1">The sequence shown here is derived from an EMBL/GenBank/DDBJ whole genome shotgun (WGS) entry which is preliminary data.</text>
</comment>
<proteinExistence type="predicted"/>
<dbReference type="EMBL" id="BAAFGK010000004">
    <property type="protein sequence ID" value="GAB0057432.1"/>
    <property type="molecule type" value="Genomic_DNA"/>
</dbReference>
<name>A0ABQ0C978_9PROT</name>
<gene>
    <name evidence="1" type="ORF">SIID45300_01760</name>
</gene>
<evidence type="ECO:0000313" key="2">
    <source>
        <dbReference type="Proteomes" id="UP001628193"/>
    </source>
</evidence>
<dbReference type="Proteomes" id="UP001628193">
    <property type="component" value="Unassembled WGS sequence"/>
</dbReference>
<reference evidence="1 2" key="1">
    <citation type="submission" date="2024-05" db="EMBL/GenBank/DDBJ databases">
        <authorList>
            <consortium name="Candidatus Magnetaquicoccaceae bacterium FCR-1 genome sequencing consortium"/>
            <person name="Shimoshige H."/>
            <person name="Shimamura S."/>
            <person name="Taoka A."/>
            <person name="Kobayashi H."/>
            <person name="Maekawa T."/>
        </authorList>
    </citation>
    <scope>NUCLEOTIDE SEQUENCE [LARGE SCALE GENOMIC DNA]</scope>
    <source>
        <strain evidence="1 2">FCR-1</strain>
    </source>
</reference>
<sequence>MDDLEAGGVVCWGLEWGLDDCQHIVPLNDMRPHDRTETCWCRPVADDDGLVVIWAHNSADGREDFETGRRKPS</sequence>
<organism evidence="1 2">
    <name type="scientific">Candidatus Magnetaquiglobus chichijimensis</name>
    <dbReference type="NCBI Taxonomy" id="3141448"/>
    <lineage>
        <taxon>Bacteria</taxon>
        <taxon>Pseudomonadati</taxon>
        <taxon>Pseudomonadota</taxon>
        <taxon>Magnetococcia</taxon>
        <taxon>Magnetococcales</taxon>
        <taxon>Candidatus Magnetaquicoccaceae</taxon>
        <taxon>Candidatus Magnetaquiglobus</taxon>
    </lineage>
</organism>
<reference evidence="1 2" key="2">
    <citation type="submission" date="2024-09" db="EMBL/GenBank/DDBJ databases">
        <title>Draft genome sequence of Candidatus Magnetaquicoccaceae bacterium FCR-1.</title>
        <authorList>
            <person name="Shimoshige H."/>
            <person name="Shimamura S."/>
            <person name="Taoka A."/>
            <person name="Kobayashi H."/>
            <person name="Maekawa T."/>
        </authorList>
    </citation>
    <scope>NUCLEOTIDE SEQUENCE [LARGE SCALE GENOMIC DNA]</scope>
    <source>
        <strain evidence="1 2">FCR-1</strain>
    </source>
</reference>
<keyword evidence="2" id="KW-1185">Reference proteome</keyword>
<evidence type="ECO:0000313" key="1">
    <source>
        <dbReference type="EMBL" id="GAB0057432.1"/>
    </source>
</evidence>